<organism evidence="7 8">
    <name type="scientific">Purpureocillium takamizusanense</name>
    <dbReference type="NCBI Taxonomy" id="2060973"/>
    <lineage>
        <taxon>Eukaryota</taxon>
        <taxon>Fungi</taxon>
        <taxon>Dikarya</taxon>
        <taxon>Ascomycota</taxon>
        <taxon>Pezizomycotina</taxon>
        <taxon>Sordariomycetes</taxon>
        <taxon>Hypocreomycetidae</taxon>
        <taxon>Hypocreales</taxon>
        <taxon>Ophiocordycipitaceae</taxon>
        <taxon>Purpureocillium</taxon>
    </lineage>
</organism>
<evidence type="ECO:0000256" key="4">
    <source>
        <dbReference type="ARBA" id="ARBA00022989"/>
    </source>
</evidence>
<evidence type="ECO:0000256" key="2">
    <source>
        <dbReference type="ARBA" id="ARBA00007524"/>
    </source>
</evidence>
<dbReference type="EMBL" id="CP086359">
    <property type="protein sequence ID" value="UNI21070.1"/>
    <property type="molecule type" value="Genomic_DNA"/>
</dbReference>
<reference evidence="7" key="1">
    <citation type="submission" date="2021-11" db="EMBL/GenBank/DDBJ databases">
        <title>Purpureocillium_takamizusanense_genome.</title>
        <authorList>
            <person name="Nguyen N.-H."/>
        </authorList>
    </citation>
    <scope>NUCLEOTIDE SEQUENCE</scope>
    <source>
        <strain evidence="7">PT3</strain>
    </source>
</reference>
<sequence length="225" mass="24832">MFKVRTCAARPLRGGARPAPSLSRPPVTDPAHDDIPASRQTRPLLSWSCTTYLLPQIPSPAGNHQPQPALARHNLSSSPPCHYLISYWVKSKTQKLKRCNYLRRRTVTAIPPSRPRPRSRAAGTMTTFIPSITIPEAVFLNPAASVLLPVALGTAVGFGTRREQQPPPVPRSRGLFPLCSGARRCAHSLTHVVASETQKKYMELRQPALRPPPWVFGPVWTVLYG</sequence>
<protein>
    <submittedName>
        <fullName evidence="7">Uncharacterized protein</fullName>
    </submittedName>
</protein>
<dbReference type="OrthoDB" id="8841220at2759"/>
<keyword evidence="8" id="KW-1185">Reference proteome</keyword>
<evidence type="ECO:0000256" key="3">
    <source>
        <dbReference type="ARBA" id="ARBA00022692"/>
    </source>
</evidence>
<evidence type="ECO:0000256" key="6">
    <source>
        <dbReference type="SAM" id="MobiDB-lite"/>
    </source>
</evidence>
<dbReference type="InterPro" id="IPR038330">
    <property type="entry name" value="TspO/MBR-related_sf"/>
</dbReference>
<dbReference type="Proteomes" id="UP000829364">
    <property type="component" value="Chromosome 6"/>
</dbReference>
<dbReference type="RefSeq" id="XP_047844551.1">
    <property type="nucleotide sequence ID" value="XM_047988553.1"/>
</dbReference>
<dbReference type="InterPro" id="IPR004307">
    <property type="entry name" value="TspO_MBR"/>
</dbReference>
<dbReference type="Gene3D" id="1.20.1260.100">
    <property type="entry name" value="TspO/MBR protein"/>
    <property type="match status" value="1"/>
</dbReference>
<keyword evidence="4" id="KW-1133">Transmembrane helix</keyword>
<keyword evidence="5" id="KW-0472">Membrane</keyword>
<evidence type="ECO:0000313" key="7">
    <source>
        <dbReference type="EMBL" id="UNI21070.1"/>
    </source>
</evidence>
<evidence type="ECO:0000313" key="8">
    <source>
        <dbReference type="Proteomes" id="UP000829364"/>
    </source>
</evidence>
<proteinExistence type="inferred from homology"/>
<name>A0A9Q8QJY5_9HYPO</name>
<dbReference type="GO" id="GO:0016020">
    <property type="term" value="C:membrane"/>
    <property type="evidence" value="ECO:0007669"/>
    <property type="project" value="UniProtKB-SubCell"/>
</dbReference>
<feature type="region of interest" description="Disordered" evidence="6">
    <location>
        <begin position="12"/>
        <end position="37"/>
    </location>
</feature>
<dbReference type="AlphaFoldDB" id="A0A9Q8QJY5"/>
<accession>A0A9Q8QJY5</accession>
<comment type="subcellular location">
    <subcellularLocation>
        <location evidence="1">Membrane</location>
        <topology evidence="1">Multi-pass membrane protein</topology>
    </subcellularLocation>
</comment>
<gene>
    <name evidence="7" type="ORF">JDV02_007091</name>
</gene>
<comment type="similarity">
    <text evidence="2">Belongs to the TspO/BZRP family.</text>
</comment>
<dbReference type="GeneID" id="72069040"/>
<dbReference type="Pfam" id="PF03073">
    <property type="entry name" value="TspO_MBR"/>
    <property type="match status" value="1"/>
</dbReference>
<keyword evidence="3" id="KW-0812">Transmembrane</keyword>
<evidence type="ECO:0000256" key="1">
    <source>
        <dbReference type="ARBA" id="ARBA00004141"/>
    </source>
</evidence>
<evidence type="ECO:0000256" key="5">
    <source>
        <dbReference type="ARBA" id="ARBA00023136"/>
    </source>
</evidence>